<comment type="subunit">
    <text evidence="7">Interacts with UvrB in an incision complex.</text>
</comment>
<dbReference type="Pfam" id="PF22920">
    <property type="entry name" value="UvrC_RNaseH"/>
    <property type="match status" value="1"/>
</dbReference>
<keyword evidence="2 7" id="KW-0227">DNA damage</keyword>
<dbReference type="InterPro" id="IPR038476">
    <property type="entry name" value="UvrC_RNase_H_dom_sf"/>
</dbReference>
<comment type="similarity">
    <text evidence="7">Belongs to the UvrC family.</text>
</comment>
<dbReference type="InterPro" id="IPR003583">
    <property type="entry name" value="Hlx-hairpin-Hlx_DNA-bd_motif"/>
</dbReference>
<dbReference type="InterPro" id="IPR004791">
    <property type="entry name" value="UvrC"/>
</dbReference>
<dbReference type="Gene3D" id="3.40.1440.10">
    <property type="entry name" value="GIY-YIG endonuclease"/>
    <property type="match status" value="1"/>
</dbReference>
<protein>
    <recommendedName>
        <fullName evidence="7">UvrABC system protein C</fullName>
        <shortName evidence="7">Protein UvrC</shortName>
    </recommendedName>
    <alternativeName>
        <fullName evidence="7">Excinuclease ABC subunit C</fullName>
    </alternativeName>
</protein>
<reference evidence="12" key="1">
    <citation type="submission" date="2010-05" db="EMBL/GenBank/DDBJ databases">
        <title>The draft genome of Desulfonatronospira thiodismutans ASO3-1.</title>
        <authorList>
            <consortium name="US DOE Joint Genome Institute (JGI-PGF)"/>
            <person name="Lucas S."/>
            <person name="Copeland A."/>
            <person name="Lapidus A."/>
            <person name="Cheng J.-F."/>
            <person name="Bruce D."/>
            <person name="Goodwin L."/>
            <person name="Pitluck S."/>
            <person name="Chertkov O."/>
            <person name="Brettin T."/>
            <person name="Detter J.C."/>
            <person name="Han C."/>
            <person name="Land M.L."/>
            <person name="Hauser L."/>
            <person name="Kyrpides N."/>
            <person name="Mikhailova N."/>
            <person name="Muyzer G."/>
            <person name="Woyke T."/>
        </authorList>
    </citation>
    <scope>NUCLEOTIDE SEQUENCE [LARGE SCALE GENOMIC DNA]</scope>
    <source>
        <strain evidence="12">ASO3-1</strain>
    </source>
</reference>
<evidence type="ECO:0000256" key="3">
    <source>
        <dbReference type="ARBA" id="ARBA00022769"/>
    </source>
</evidence>
<dbReference type="Gene3D" id="4.10.860.10">
    <property type="entry name" value="UVR domain"/>
    <property type="match status" value="1"/>
</dbReference>
<gene>
    <name evidence="7" type="primary">uvrC</name>
    <name evidence="12" type="ORF">Dthio_PD3031</name>
</gene>
<dbReference type="PANTHER" id="PTHR30562">
    <property type="entry name" value="UVRC/OXIDOREDUCTASE"/>
    <property type="match status" value="1"/>
</dbReference>
<dbReference type="InterPro" id="IPR035901">
    <property type="entry name" value="GIY-YIG_endonuc_sf"/>
</dbReference>
<evidence type="ECO:0000256" key="1">
    <source>
        <dbReference type="ARBA" id="ARBA00022490"/>
    </source>
</evidence>
<comment type="caution">
    <text evidence="12">The sequence shown here is derived from an EMBL/GenBank/DDBJ whole genome shotgun (WGS) entry which is preliminary data.</text>
</comment>
<dbReference type="SMART" id="SM00278">
    <property type="entry name" value="HhH1"/>
    <property type="match status" value="2"/>
</dbReference>
<dbReference type="SUPFAM" id="SSF46600">
    <property type="entry name" value="C-terminal UvrC-binding domain of UvrB"/>
    <property type="match status" value="1"/>
</dbReference>
<keyword evidence="1 7" id="KW-0963">Cytoplasm</keyword>
<evidence type="ECO:0000256" key="2">
    <source>
        <dbReference type="ARBA" id="ARBA00022763"/>
    </source>
</evidence>
<dbReference type="InterPro" id="IPR001943">
    <property type="entry name" value="UVR_dom"/>
</dbReference>
<feature type="domain" description="GIY-YIG" evidence="10">
    <location>
        <begin position="12"/>
        <end position="91"/>
    </location>
</feature>
<dbReference type="Proteomes" id="UP000005496">
    <property type="component" value="Unassembled WGS sequence"/>
</dbReference>
<dbReference type="AlphaFoldDB" id="D6SLP1"/>
<dbReference type="SMART" id="SM00465">
    <property type="entry name" value="GIYc"/>
    <property type="match status" value="1"/>
</dbReference>
<dbReference type="Pfam" id="PF02151">
    <property type="entry name" value="UVR"/>
    <property type="match status" value="1"/>
</dbReference>
<dbReference type="NCBIfam" id="TIGR00194">
    <property type="entry name" value="uvrC"/>
    <property type="match status" value="1"/>
</dbReference>
<dbReference type="Pfam" id="PF01541">
    <property type="entry name" value="GIY-YIG"/>
    <property type="match status" value="1"/>
</dbReference>
<dbReference type="GO" id="GO:0003677">
    <property type="term" value="F:DNA binding"/>
    <property type="evidence" value="ECO:0007669"/>
    <property type="project" value="UniProtKB-UniRule"/>
</dbReference>
<dbReference type="GO" id="GO:0006289">
    <property type="term" value="P:nucleotide-excision repair"/>
    <property type="evidence" value="ECO:0007669"/>
    <property type="project" value="UniProtKB-UniRule"/>
</dbReference>
<evidence type="ECO:0000256" key="7">
    <source>
        <dbReference type="HAMAP-Rule" id="MF_00203"/>
    </source>
</evidence>
<evidence type="ECO:0000259" key="9">
    <source>
        <dbReference type="PROSITE" id="PS50151"/>
    </source>
</evidence>
<evidence type="ECO:0000256" key="5">
    <source>
        <dbReference type="ARBA" id="ARBA00023204"/>
    </source>
</evidence>
<evidence type="ECO:0000256" key="6">
    <source>
        <dbReference type="ARBA" id="ARBA00023236"/>
    </source>
</evidence>
<dbReference type="GO" id="GO:0009432">
    <property type="term" value="P:SOS response"/>
    <property type="evidence" value="ECO:0007669"/>
    <property type="project" value="UniProtKB-UniRule"/>
</dbReference>
<keyword evidence="3 7" id="KW-0228">DNA excision</keyword>
<dbReference type="RefSeq" id="WP_008868731.1">
    <property type="nucleotide sequence ID" value="NZ_ACJN02000001.1"/>
</dbReference>
<comment type="subcellular location">
    <subcellularLocation>
        <location evidence="7">Cytoplasm</location>
    </subcellularLocation>
</comment>
<dbReference type="GO" id="GO:0005737">
    <property type="term" value="C:cytoplasm"/>
    <property type="evidence" value="ECO:0007669"/>
    <property type="project" value="UniProtKB-SubCell"/>
</dbReference>
<dbReference type="SUPFAM" id="SSF47781">
    <property type="entry name" value="RuvA domain 2-like"/>
    <property type="match status" value="1"/>
</dbReference>
<dbReference type="EMBL" id="ACJN02000001">
    <property type="protein sequence ID" value="EFI35602.1"/>
    <property type="molecule type" value="Genomic_DNA"/>
</dbReference>
<organism evidence="12 13">
    <name type="scientific">Desulfonatronospira thiodismutans ASO3-1</name>
    <dbReference type="NCBI Taxonomy" id="555779"/>
    <lineage>
        <taxon>Bacteria</taxon>
        <taxon>Pseudomonadati</taxon>
        <taxon>Thermodesulfobacteriota</taxon>
        <taxon>Desulfovibrionia</taxon>
        <taxon>Desulfovibrionales</taxon>
        <taxon>Desulfonatronovibrionaceae</taxon>
        <taxon>Desulfonatronospira</taxon>
    </lineage>
</organism>
<feature type="domain" description="UVR" evidence="9">
    <location>
        <begin position="201"/>
        <end position="236"/>
    </location>
</feature>
<evidence type="ECO:0000256" key="8">
    <source>
        <dbReference type="SAM" id="MobiDB-lite"/>
    </source>
</evidence>
<dbReference type="Gene3D" id="1.10.150.20">
    <property type="entry name" value="5' to 3' exonuclease, C-terminal subdomain"/>
    <property type="match status" value="1"/>
</dbReference>
<dbReference type="InterPro" id="IPR047296">
    <property type="entry name" value="GIY-YIG_UvrC_Cho"/>
</dbReference>
<dbReference type="eggNOG" id="COG0322">
    <property type="taxonomic scope" value="Bacteria"/>
</dbReference>
<dbReference type="PANTHER" id="PTHR30562:SF1">
    <property type="entry name" value="UVRABC SYSTEM PROTEIN C"/>
    <property type="match status" value="1"/>
</dbReference>
<keyword evidence="13" id="KW-1185">Reference proteome</keyword>
<dbReference type="InterPro" id="IPR001162">
    <property type="entry name" value="UvrC_RNase_H_dom"/>
</dbReference>
<dbReference type="Pfam" id="PF08459">
    <property type="entry name" value="UvrC_RNaseH_dom"/>
    <property type="match status" value="1"/>
</dbReference>
<dbReference type="CDD" id="cd10434">
    <property type="entry name" value="GIY-YIG_UvrC_Cho"/>
    <property type="match status" value="1"/>
</dbReference>
<keyword evidence="6 7" id="KW-0742">SOS response</keyword>
<sequence>MQYQFNSSDFPRDPGVYLMKDEQNRIIYVGKAKNLRSRVSSYFRSSRDPSPKTRVMLGRVLQVDYITTTSEKEALLLEASLIKKHRPRYNIVLRDDKQYVLFRLDKSRPYPALELTRSARRDGSVYFGPFTSAAAARETMKVINRLFYLRKCGHKKFRNRVRPCLQHFIRRCPGPCCLDVSTEEYSREIRRLEMFLSGRSAELIKGMEKDMQEASRELDFEKAALLRDQIEAVKQTTKSQSVVFPGTGDMDVFAPVYVQGGMGIGVLFVRQGKVLDSKNFFWPEHHPENDQELQDTLASLLSQFYGPDSFIPEKILLPEKIHDPALLHLLMEYRKGKVRLVGARGESLKGLLNIARQNCEQHARDRRDAGTPFLAGVMGLEREPERIECIDVSHHAGRNTRMGVVTFVAGEPHKKDYRIYNLPSVSPGDDYQAMREFIKRRSRSSSPWPDLLLVDGGKGQLGTVQKALQDAGQEGLFALASIAKAETRARGGAQDQVYLPGRKYPLSLKPASPELLYLQRIRDEAHRFALGSMRNSLRRKSLQSDLEKIPGLGPKKVEALWKHFGSLQSILGASREELMQVPGFGPETAGRTARSLKEWNTTSSS</sequence>
<comment type="function">
    <text evidence="7">The UvrABC repair system catalyzes the recognition and processing of DNA lesions. UvrC both incises the 5' and 3' sides of the lesion. The N-terminal half is responsible for the 3' incision and the C-terminal half is responsible for the 5' incision.</text>
</comment>
<name>D6SLP1_9BACT</name>
<dbReference type="OrthoDB" id="9804933at2"/>
<evidence type="ECO:0000259" key="11">
    <source>
        <dbReference type="PROSITE" id="PS50165"/>
    </source>
</evidence>
<dbReference type="InterPro" id="IPR010994">
    <property type="entry name" value="RuvA_2-like"/>
</dbReference>
<dbReference type="PROSITE" id="PS50151">
    <property type="entry name" value="UVR"/>
    <property type="match status" value="1"/>
</dbReference>
<dbReference type="PROSITE" id="PS50165">
    <property type="entry name" value="UVRC"/>
    <property type="match status" value="1"/>
</dbReference>
<feature type="domain" description="UvrC family homology region profile" evidence="11">
    <location>
        <begin position="252"/>
        <end position="468"/>
    </location>
</feature>
<dbReference type="GO" id="GO:0009381">
    <property type="term" value="F:excinuclease ABC activity"/>
    <property type="evidence" value="ECO:0007669"/>
    <property type="project" value="UniProtKB-UniRule"/>
</dbReference>
<dbReference type="Pfam" id="PF14520">
    <property type="entry name" value="HHH_5"/>
    <property type="match status" value="1"/>
</dbReference>
<keyword evidence="5 7" id="KW-0234">DNA repair</keyword>
<dbReference type="SUPFAM" id="SSF82771">
    <property type="entry name" value="GIY-YIG endonuclease"/>
    <property type="match status" value="1"/>
</dbReference>
<dbReference type="InterPro" id="IPR036876">
    <property type="entry name" value="UVR_dom_sf"/>
</dbReference>
<evidence type="ECO:0000313" key="13">
    <source>
        <dbReference type="Proteomes" id="UP000005496"/>
    </source>
</evidence>
<dbReference type="FunFam" id="3.40.1440.10:FF:000001">
    <property type="entry name" value="UvrABC system protein C"/>
    <property type="match status" value="1"/>
</dbReference>
<dbReference type="InterPro" id="IPR000305">
    <property type="entry name" value="GIY-YIG_endonuc"/>
</dbReference>
<dbReference type="InterPro" id="IPR050066">
    <property type="entry name" value="UvrABC_protein_C"/>
</dbReference>
<evidence type="ECO:0000313" key="12">
    <source>
        <dbReference type="EMBL" id="EFI35602.1"/>
    </source>
</evidence>
<feature type="region of interest" description="Disordered" evidence="8">
    <location>
        <begin position="582"/>
        <end position="605"/>
    </location>
</feature>
<dbReference type="GO" id="GO:0009380">
    <property type="term" value="C:excinuclease repair complex"/>
    <property type="evidence" value="ECO:0007669"/>
    <property type="project" value="InterPro"/>
</dbReference>
<dbReference type="HAMAP" id="MF_00203">
    <property type="entry name" value="UvrC"/>
    <property type="match status" value="1"/>
</dbReference>
<dbReference type="PROSITE" id="PS50164">
    <property type="entry name" value="GIY_YIG"/>
    <property type="match status" value="1"/>
</dbReference>
<evidence type="ECO:0000259" key="10">
    <source>
        <dbReference type="PROSITE" id="PS50164"/>
    </source>
</evidence>
<accession>D6SLP1</accession>
<keyword evidence="4 7" id="KW-0267">Excision nuclease</keyword>
<dbReference type="Gene3D" id="3.30.420.340">
    <property type="entry name" value="UvrC, RNAse H endonuclease domain"/>
    <property type="match status" value="1"/>
</dbReference>
<proteinExistence type="inferred from homology"/>
<evidence type="ECO:0000256" key="4">
    <source>
        <dbReference type="ARBA" id="ARBA00022881"/>
    </source>
</evidence>